<dbReference type="RefSeq" id="WP_054022028.1">
    <property type="nucleotide sequence ID" value="NZ_BBYR01000066.1"/>
</dbReference>
<evidence type="ECO:0000256" key="1">
    <source>
        <dbReference type="ARBA" id="ARBA00023015"/>
    </source>
</evidence>
<name>A0A0K8P6A7_PISS1</name>
<evidence type="ECO:0000313" key="7">
    <source>
        <dbReference type="Proteomes" id="UP000037660"/>
    </source>
</evidence>
<dbReference type="GO" id="GO:0003700">
    <property type="term" value="F:DNA-binding transcription factor activity"/>
    <property type="evidence" value="ECO:0007669"/>
    <property type="project" value="InterPro"/>
</dbReference>
<dbReference type="AlphaFoldDB" id="A0A0K8P6A7"/>
<dbReference type="InterPro" id="IPR036390">
    <property type="entry name" value="WH_DNA-bd_sf"/>
</dbReference>
<proteinExistence type="predicted"/>
<dbReference type="InterPro" id="IPR000524">
    <property type="entry name" value="Tscrpt_reg_HTH_GntR"/>
</dbReference>
<sequence>MTETRQLPASRRPATAAEPAEPKFQPVRPRRAFEAVCEQIRRQVADGLLLPGHRLPGERELAEEFDISRSAVRQALRNLELAGIVQSRTGVNGGFFIKNGGSDGIAQAVRDMVGLGQVPTASVMEARIELTNVAIRLACERGSEEEFDAIAADIAAHAELFRLGQGSRTNASVSEFYRLVARATHNEVIEMLVDALSEIVRTFTARIDPKPNENMISARSRVLRYMRARDADRACAVMTKHLRHVSDYIEAQRVAGLADAGPSAR</sequence>
<dbReference type="CDD" id="cd07377">
    <property type="entry name" value="WHTH_GntR"/>
    <property type="match status" value="1"/>
</dbReference>
<dbReference type="InterPro" id="IPR008920">
    <property type="entry name" value="TF_FadR/GntR_C"/>
</dbReference>
<dbReference type="SMART" id="SM00345">
    <property type="entry name" value="HTH_GNTR"/>
    <property type="match status" value="1"/>
</dbReference>
<dbReference type="Gene3D" id="1.10.10.10">
    <property type="entry name" value="Winged helix-like DNA-binding domain superfamily/Winged helix DNA-binding domain"/>
    <property type="match status" value="1"/>
</dbReference>
<accession>A0A0K8P6A7</accession>
<gene>
    <name evidence="6" type="ORF">ISF6_4331</name>
</gene>
<dbReference type="GO" id="GO:0003677">
    <property type="term" value="F:DNA binding"/>
    <property type="evidence" value="ECO:0007669"/>
    <property type="project" value="UniProtKB-KW"/>
</dbReference>
<keyword evidence="2" id="KW-0238">DNA-binding</keyword>
<dbReference type="PROSITE" id="PS50949">
    <property type="entry name" value="HTH_GNTR"/>
    <property type="match status" value="1"/>
</dbReference>
<dbReference type="PANTHER" id="PTHR43537:SF5">
    <property type="entry name" value="UXU OPERON TRANSCRIPTIONAL REGULATOR"/>
    <property type="match status" value="1"/>
</dbReference>
<dbReference type="STRING" id="1547922.ISF6_4331"/>
<organism evidence="6 7">
    <name type="scientific">Piscinibacter sakaiensis</name>
    <name type="common">Ideonella sakaiensis</name>
    <dbReference type="NCBI Taxonomy" id="1547922"/>
    <lineage>
        <taxon>Bacteria</taxon>
        <taxon>Pseudomonadati</taxon>
        <taxon>Pseudomonadota</taxon>
        <taxon>Betaproteobacteria</taxon>
        <taxon>Burkholderiales</taxon>
        <taxon>Sphaerotilaceae</taxon>
        <taxon>Piscinibacter</taxon>
    </lineage>
</organism>
<dbReference type="InterPro" id="IPR036388">
    <property type="entry name" value="WH-like_DNA-bd_sf"/>
</dbReference>
<feature type="compositionally biased region" description="Low complexity" evidence="4">
    <location>
        <begin position="8"/>
        <end position="19"/>
    </location>
</feature>
<keyword evidence="1" id="KW-0805">Transcription regulation</keyword>
<evidence type="ECO:0000259" key="5">
    <source>
        <dbReference type="PROSITE" id="PS50949"/>
    </source>
</evidence>
<dbReference type="InterPro" id="IPR011711">
    <property type="entry name" value="GntR_C"/>
</dbReference>
<comment type="caution">
    <text evidence="6">The sequence shown here is derived from an EMBL/GenBank/DDBJ whole genome shotgun (WGS) entry which is preliminary data.</text>
</comment>
<dbReference type="Pfam" id="PF07729">
    <property type="entry name" value="FCD"/>
    <property type="match status" value="1"/>
</dbReference>
<evidence type="ECO:0000256" key="4">
    <source>
        <dbReference type="SAM" id="MobiDB-lite"/>
    </source>
</evidence>
<dbReference type="EMBL" id="BBYR01000066">
    <property type="protein sequence ID" value="GAP38137.1"/>
    <property type="molecule type" value="Genomic_DNA"/>
</dbReference>
<reference evidence="7" key="1">
    <citation type="submission" date="2015-07" db="EMBL/GenBank/DDBJ databases">
        <title>Discovery of a poly(ethylene terephthalate assimilation.</title>
        <authorList>
            <person name="Yoshida S."/>
            <person name="Hiraga K."/>
            <person name="Takehana T."/>
            <person name="Taniguchi I."/>
            <person name="Yamaji H."/>
            <person name="Maeda Y."/>
            <person name="Toyohara K."/>
            <person name="Miyamoto K."/>
            <person name="Kimura Y."/>
            <person name="Oda K."/>
        </authorList>
    </citation>
    <scope>NUCLEOTIDE SEQUENCE [LARGE SCALE GENOMIC DNA]</scope>
    <source>
        <strain evidence="7">NBRC 110686 / TISTR 2288 / 201-F6</strain>
    </source>
</reference>
<feature type="domain" description="HTH gntR-type" evidence="5">
    <location>
        <begin position="30"/>
        <end position="100"/>
    </location>
</feature>
<dbReference type="SMART" id="SM00895">
    <property type="entry name" value="FCD"/>
    <property type="match status" value="1"/>
</dbReference>
<dbReference type="Gene3D" id="1.20.120.530">
    <property type="entry name" value="GntR ligand-binding domain-like"/>
    <property type="match status" value="1"/>
</dbReference>
<reference evidence="6 7" key="2">
    <citation type="journal article" date="2016" name="Science">
        <title>A bacterium that degrades and assimilates poly(ethylene terephthalate).</title>
        <authorList>
            <person name="Yoshida S."/>
            <person name="Hiraga K."/>
            <person name="Takehana T."/>
            <person name="Taniguchi I."/>
            <person name="Yamaji H."/>
            <person name="Maeda Y."/>
            <person name="Toyohara K."/>
            <person name="Miyamoto K."/>
            <person name="Kimura Y."/>
            <person name="Oda K."/>
        </authorList>
    </citation>
    <scope>NUCLEOTIDE SEQUENCE [LARGE SCALE GENOMIC DNA]</scope>
    <source>
        <strain evidence="7">NBRC 110686 / TISTR 2288 / 201-F6</strain>
    </source>
</reference>
<dbReference type="SUPFAM" id="SSF46785">
    <property type="entry name" value="Winged helix' DNA-binding domain"/>
    <property type="match status" value="1"/>
</dbReference>
<keyword evidence="7" id="KW-1185">Reference proteome</keyword>
<dbReference type="PANTHER" id="PTHR43537">
    <property type="entry name" value="TRANSCRIPTIONAL REGULATOR, GNTR FAMILY"/>
    <property type="match status" value="1"/>
</dbReference>
<protein>
    <submittedName>
        <fullName evidence="6">Transcriptional regulator, GntR family</fullName>
    </submittedName>
</protein>
<dbReference type="Pfam" id="PF00392">
    <property type="entry name" value="GntR"/>
    <property type="match status" value="1"/>
</dbReference>
<dbReference type="Proteomes" id="UP000037660">
    <property type="component" value="Unassembled WGS sequence"/>
</dbReference>
<evidence type="ECO:0000256" key="3">
    <source>
        <dbReference type="ARBA" id="ARBA00023163"/>
    </source>
</evidence>
<dbReference type="SUPFAM" id="SSF48008">
    <property type="entry name" value="GntR ligand-binding domain-like"/>
    <property type="match status" value="1"/>
</dbReference>
<evidence type="ECO:0000256" key="2">
    <source>
        <dbReference type="ARBA" id="ARBA00023125"/>
    </source>
</evidence>
<evidence type="ECO:0000313" key="6">
    <source>
        <dbReference type="EMBL" id="GAP38137.1"/>
    </source>
</evidence>
<keyword evidence="3" id="KW-0804">Transcription</keyword>
<feature type="region of interest" description="Disordered" evidence="4">
    <location>
        <begin position="1"/>
        <end position="25"/>
    </location>
</feature>
<dbReference type="PRINTS" id="PR00035">
    <property type="entry name" value="HTHGNTR"/>
</dbReference>